<keyword evidence="1" id="KW-0175">Coiled coil</keyword>
<accession>A0A423XHF3</accession>
<evidence type="ECO:0000313" key="3">
    <source>
        <dbReference type="EMBL" id="ROW15755.1"/>
    </source>
</evidence>
<evidence type="ECO:0000256" key="2">
    <source>
        <dbReference type="SAM" id="MobiDB-lite"/>
    </source>
</evidence>
<gene>
    <name evidence="3" type="ORF">VPNG_02134</name>
</gene>
<evidence type="ECO:0000313" key="4">
    <source>
        <dbReference type="Proteomes" id="UP000285146"/>
    </source>
</evidence>
<name>A0A423XHF3_9PEZI</name>
<proteinExistence type="predicted"/>
<dbReference type="OrthoDB" id="5213630at2759"/>
<protein>
    <submittedName>
        <fullName evidence="3">Uncharacterized protein</fullName>
    </submittedName>
</protein>
<dbReference type="Proteomes" id="UP000285146">
    <property type="component" value="Unassembled WGS sequence"/>
</dbReference>
<comment type="caution">
    <text evidence="3">The sequence shown here is derived from an EMBL/GenBank/DDBJ whole genome shotgun (WGS) entry which is preliminary data.</text>
</comment>
<evidence type="ECO:0000256" key="1">
    <source>
        <dbReference type="SAM" id="Coils"/>
    </source>
</evidence>
<dbReference type="STRING" id="1230097.A0A423XHF3"/>
<feature type="region of interest" description="Disordered" evidence="2">
    <location>
        <begin position="1"/>
        <end position="43"/>
    </location>
</feature>
<keyword evidence="4" id="KW-1185">Reference proteome</keyword>
<organism evidence="3 4">
    <name type="scientific">Cytospora leucostoma</name>
    <dbReference type="NCBI Taxonomy" id="1230097"/>
    <lineage>
        <taxon>Eukaryota</taxon>
        <taxon>Fungi</taxon>
        <taxon>Dikarya</taxon>
        <taxon>Ascomycota</taxon>
        <taxon>Pezizomycotina</taxon>
        <taxon>Sordariomycetes</taxon>
        <taxon>Sordariomycetidae</taxon>
        <taxon>Diaporthales</taxon>
        <taxon>Cytosporaceae</taxon>
        <taxon>Cytospora</taxon>
    </lineage>
</organism>
<dbReference type="InParanoid" id="A0A423XHF3"/>
<dbReference type="EMBL" id="LKEB01000008">
    <property type="protein sequence ID" value="ROW15755.1"/>
    <property type="molecule type" value="Genomic_DNA"/>
</dbReference>
<feature type="coiled-coil region" evidence="1">
    <location>
        <begin position="66"/>
        <end position="100"/>
    </location>
</feature>
<dbReference type="AlphaFoldDB" id="A0A423XHF3"/>
<reference evidence="3 4" key="1">
    <citation type="submission" date="2015-09" db="EMBL/GenBank/DDBJ databases">
        <title>Host preference determinants of Valsa canker pathogens revealed by comparative genomics.</title>
        <authorList>
            <person name="Yin Z."/>
            <person name="Huang L."/>
        </authorList>
    </citation>
    <scope>NUCLEOTIDE SEQUENCE [LARGE SCALE GENOMIC DNA]</scope>
    <source>
        <strain evidence="3 4">SXYLt</strain>
    </source>
</reference>
<sequence length="414" mass="47385">MTSSTTPDADLLMMVEAENPREHSQPAEGSHADPPPSYEDVVDDGQSRDIMNQQRIRTEASLEFSLQRSQEQLERVQAALEAAQKDLQQSDAKVKTVTRQWKKAATELDTLRSQRQGFYQVTDDCLTTLIRQLRYSILSFSIQYFGGEPQTPAGAEVGSSWGKKIMEDTTPGSRAFNDYLDSRKHCPSIIQAFIWRVLSHVVFDRVHWVGDRDLRWKVLELYNQLEPKDSNLSLPTRYEQFRKFQVWRASTTGLVLDLLATRSPSGMDNETSTLRSLYAERISKSVAPFFRSKPDGHLDLLCQIIQEAVDLDQEISRQVARVQWVFEPTSTDHPFSFSNQAGAMELEKDEINPPDEDPMVHLVIAPGVKKRGRSTGECFDEEVWLVPMEVTCSKSTRMEVTYSQPTRRSRRFER</sequence>